<keyword evidence="2" id="KW-1185">Reference proteome</keyword>
<dbReference type="SMR" id="A0A194VJ48"/>
<proteinExistence type="predicted"/>
<sequence length="136" mass="15992">MDHMPRSEHDLDNDQSVLDRCDWTSVTPDLLRHIPHVVPEHIRDIIMYHCTQEYVKNILKHIMEDVPPKRIGTLNLENTENFTSENIEFVIAEHINDIFMEQTSSKQIENIMKDIDTATRERIAPDYIKDLVNKLA</sequence>
<gene>
    <name evidence="1" type="ORF">VM1G_10595</name>
</gene>
<dbReference type="AlphaFoldDB" id="A0A194VJ48"/>
<evidence type="ECO:0000313" key="2">
    <source>
        <dbReference type="Proteomes" id="UP000078559"/>
    </source>
</evidence>
<evidence type="ECO:0000313" key="1">
    <source>
        <dbReference type="EMBL" id="KUI63905.1"/>
    </source>
</evidence>
<dbReference type="Proteomes" id="UP000078559">
    <property type="component" value="Unassembled WGS sequence"/>
</dbReference>
<reference evidence="1" key="1">
    <citation type="submission" date="2014-12" db="EMBL/GenBank/DDBJ databases">
        <title>Genome Sequence of Valsa Canker Pathogens Uncovers a Specific Adaption of Colonization on Woody Bark.</title>
        <authorList>
            <person name="Yin Z."/>
            <person name="Liu H."/>
            <person name="Gao X."/>
            <person name="Li Z."/>
            <person name="Song N."/>
            <person name="Ke X."/>
            <person name="Dai Q."/>
            <person name="Wu Y."/>
            <person name="Sun Y."/>
            <person name="Xu J.-R."/>
            <person name="Kang Z.K."/>
            <person name="Wang L."/>
            <person name="Huang L."/>
        </authorList>
    </citation>
    <scope>NUCLEOTIDE SEQUENCE [LARGE SCALE GENOMIC DNA]</scope>
    <source>
        <strain evidence="1">03-8</strain>
    </source>
</reference>
<dbReference type="EMBL" id="KN796115">
    <property type="protein sequence ID" value="KUI63905.1"/>
    <property type="molecule type" value="Genomic_DNA"/>
</dbReference>
<accession>A0A194VJ48</accession>
<protein>
    <submittedName>
        <fullName evidence="1">Uncharacterized protein</fullName>
    </submittedName>
</protein>
<organism evidence="1 2">
    <name type="scientific">Cytospora mali</name>
    <name type="common">Apple Valsa canker fungus</name>
    <name type="synonym">Valsa mali</name>
    <dbReference type="NCBI Taxonomy" id="578113"/>
    <lineage>
        <taxon>Eukaryota</taxon>
        <taxon>Fungi</taxon>
        <taxon>Dikarya</taxon>
        <taxon>Ascomycota</taxon>
        <taxon>Pezizomycotina</taxon>
        <taxon>Sordariomycetes</taxon>
        <taxon>Sordariomycetidae</taxon>
        <taxon>Diaporthales</taxon>
        <taxon>Cytosporaceae</taxon>
        <taxon>Cytospora</taxon>
    </lineage>
</organism>
<name>A0A194VJ48_CYTMA</name>